<sequence length="54" mass="6060">MSTQVNLHQPVLYSLSYKLSSVDCILKSSGYSFKVNHTIDIFITISVIFITGYS</sequence>
<organism evidence="1 2">
    <name type="scientific">Xenorhabdus cabanillasii JM26</name>
    <dbReference type="NCBI Taxonomy" id="1427517"/>
    <lineage>
        <taxon>Bacteria</taxon>
        <taxon>Pseudomonadati</taxon>
        <taxon>Pseudomonadota</taxon>
        <taxon>Gammaproteobacteria</taxon>
        <taxon>Enterobacterales</taxon>
        <taxon>Morganellaceae</taxon>
        <taxon>Xenorhabdus</taxon>
    </lineage>
</organism>
<evidence type="ECO:0000313" key="2">
    <source>
        <dbReference type="Proteomes" id="UP000019197"/>
    </source>
</evidence>
<dbReference type="EMBL" id="CBXE010000063">
    <property type="protein sequence ID" value="CDL80489.1"/>
    <property type="molecule type" value="Genomic_DNA"/>
</dbReference>
<evidence type="ECO:0000313" key="1">
    <source>
        <dbReference type="EMBL" id="CDL80489.1"/>
    </source>
</evidence>
<protein>
    <submittedName>
        <fullName evidence="1">Uncharacterized protein</fullName>
    </submittedName>
</protein>
<comment type="caution">
    <text evidence="1">The sequence shown here is derived from an EMBL/GenBank/DDBJ whole genome shotgun (WGS) entry which is preliminary data.</text>
</comment>
<proteinExistence type="predicted"/>
<gene>
    <name evidence="1" type="ORF">XCR1_1550004</name>
</gene>
<dbReference type="AlphaFoldDB" id="W1IPZ3"/>
<dbReference type="Proteomes" id="UP000019197">
    <property type="component" value="Unassembled WGS sequence"/>
</dbReference>
<accession>W1IPZ3</accession>
<reference evidence="1 2" key="1">
    <citation type="submission" date="2013-11" db="EMBL/GenBank/DDBJ databases">
        <title>Draft genome sequence and annotation of the entomopathogenic bacterium, Xenorhabdus cabanillasi strain JM26.</title>
        <authorList>
            <person name="Gualtieri M."/>
            <person name="Ogier J.C."/>
            <person name="Pages S."/>
            <person name="Givaudan A."/>
            <person name="Gaudriault S."/>
        </authorList>
    </citation>
    <scope>NUCLEOTIDE SEQUENCE [LARGE SCALE GENOMIC DNA]</scope>
    <source>
        <strain evidence="1 2">JM26</strain>
    </source>
</reference>
<name>W1IPZ3_9GAMM</name>